<name>A0A328PK15_9MOLU</name>
<accession>A0A328PK15</accession>
<keyword evidence="1" id="KW-0472">Membrane</keyword>
<dbReference type="AlphaFoldDB" id="A0A328PK15"/>
<evidence type="ECO:0000313" key="3">
    <source>
        <dbReference type="Proteomes" id="UP000249762"/>
    </source>
</evidence>
<feature type="transmembrane region" description="Helical" evidence="1">
    <location>
        <begin position="50"/>
        <end position="69"/>
    </location>
</feature>
<keyword evidence="1" id="KW-1133">Transmembrane helix</keyword>
<gene>
    <name evidence="2" type="ORF">DNK47_00960</name>
</gene>
<keyword evidence="1" id="KW-0812">Transmembrane</keyword>
<evidence type="ECO:0000313" key="2">
    <source>
        <dbReference type="EMBL" id="RAO95182.1"/>
    </source>
</evidence>
<proteinExistence type="predicted"/>
<keyword evidence="3" id="KW-1185">Reference proteome</keyword>
<comment type="caution">
    <text evidence="2">The sequence shown here is derived from an EMBL/GenBank/DDBJ whole genome shotgun (WGS) entry which is preliminary data.</text>
</comment>
<organism evidence="2 3">
    <name type="scientific">Mycoplasma wenyonii</name>
    <dbReference type="NCBI Taxonomy" id="65123"/>
    <lineage>
        <taxon>Bacteria</taxon>
        <taxon>Bacillati</taxon>
        <taxon>Mycoplasmatota</taxon>
        <taxon>Mollicutes</taxon>
        <taxon>Mycoplasmataceae</taxon>
        <taxon>Mycoplasma</taxon>
    </lineage>
</organism>
<dbReference type="Proteomes" id="UP000249762">
    <property type="component" value="Unassembled WGS sequence"/>
</dbReference>
<dbReference type="EMBL" id="QKVO01000002">
    <property type="protein sequence ID" value="RAO95182.1"/>
    <property type="molecule type" value="Genomic_DNA"/>
</dbReference>
<protein>
    <submittedName>
        <fullName evidence="2">Uncharacterized protein</fullName>
    </submittedName>
</protein>
<reference evidence="3" key="1">
    <citation type="submission" date="2018-06" db="EMBL/GenBank/DDBJ databases">
        <authorList>
            <person name="Martinez Ocampo F."/>
            <person name="Quiroz Castaneda R.E."/>
            <person name="Rojas Lopez X."/>
        </authorList>
    </citation>
    <scope>NUCLEOTIDE SEQUENCE [LARGE SCALE GENOMIC DNA]</scope>
    <source>
        <strain evidence="3">INIFAP02</strain>
    </source>
</reference>
<sequence length="70" mass="8618">MVNTEIRRFFNPYIEDKFKKFSVLFKKYRVDAYLYRKVVDKKGSRDLYKIWFTFFIAVGLAIFIIFAVFR</sequence>
<evidence type="ECO:0000256" key="1">
    <source>
        <dbReference type="SAM" id="Phobius"/>
    </source>
</evidence>